<comment type="caution">
    <text evidence="2">The sequence shown here is derived from an EMBL/GenBank/DDBJ whole genome shotgun (WGS) entry which is preliminary data.</text>
</comment>
<keyword evidence="3" id="KW-1185">Reference proteome</keyword>
<name>A0A9Q1QDU9_9CARY</name>
<proteinExistence type="predicted"/>
<feature type="compositionally biased region" description="Polar residues" evidence="1">
    <location>
        <begin position="145"/>
        <end position="161"/>
    </location>
</feature>
<evidence type="ECO:0000313" key="2">
    <source>
        <dbReference type="EMBL" id="KAJ8438658.1"/>
    </source>
</evidence>
<dbReference type="Proteomes" id="UP001153076">
    <property type="component" value="Unassembled WGS sequence"/>
</dbReference>
<dbReference type="EMBL" id="JAKOGI010000245">
    <property type="protein sequence ID" value="KAJ8438658.1"/>
    <property type="molecule type" value="Genomic_DNA"/>
</dbReference>
<protein>
    <submittedName>
        <fullName evidence="2">Uncharacterized protein</fullName>
    </submittedName>
</protein>
<gene>
    <name evidence="2" type="ORF">Cgig2_031623</name>
</gene>
<sequence length="181" mass="19579">MHYFICSIVGYELGLLDPSPTGYVYPTGLLLLHSPFPGHTPSVSPSFMPNAPIYDTSLPPQNPSLFSNAQLSHAHHGFRLQDRTIGCLGSDPSNQDLPGLHEVCALCSSNAHDLDACAHVPKNPIRTIVEKFGATNLYSSDDAKGQSQGHNSPISSTKKWVTVSPNKRGRILSLSKRKSGF</sequence>
<feature type="region of interest" description="Disordered" evidence="1">
    <location>
        <begin position="140"/>
        <end position="161"/>
    </location>
</feature>
<evidence type="ECO:0000313" key="3">
    <source>
        <dbReference type="Proteomes" id="UP001153076"/>
    </source>
</evidence>
<organism evidence="2 3">
    <name type="scientific">Carnegiea gigantea</name>
    <dbReference type="NCBI Taxonomy" id="171969"/>
    <lineage>
        <taxon>Eukaryota</taxon>
        <taxon>Viridiplantae</taxon>
        <taxon>Streptophyta</taxon>
        <taxon>Embryophyta</taxon>
        <taxon>Tracheophyta</taxon>
        <taxon>Spermatophyta</taxon>
        <taxon>Magnoliopsida</taxon>
        <taxon>eudicotyledons</taxon>
        <taxon>Gunneridae</taxon>
        <taxon>Pentapetalae</taxon>
        <taxon>Caryophyllales</taxon>
        <taxon>Cactineae</taxon>
        <taxon>Cactaceae</taxon>
        <taxon>Cactoideae</taxon>
        <taxon>Echinocereeae</taxon>
        <taxon>Carnegiea</taxon>
    </lineage>
</organism>
<dbReference type="AlphaFoldDB" id="A0A9Q1QDU9"/>
<reference evidence="2" key="1">
    <citation type="submission" date="2022-04" db="EMBL/GenBank/DDBJ databases">
        <title>Carnegiea gigantea Genome sequencing and assembly v2.</title>
        <authorList>
            <person name="Copetti D."/>
            <person name="Sanderson M.J."/>
            <person name="Burquez A."/>
            <person name="Wojciechowski M.F."/>
        </authorList>
    </citation>
    <scope>NUCLEOTIDE SEQUENCE</scope>
    <source>
        <strain evidence="2">SGP5-SGP5p</strain>
        <tissue evidence="2">Aerial part</tissue>
    </source>
</reference>
<accession>A0A9Q1QDU9</accession>
<evidence type="ECO:0000256" key="1">
    <source>
        <dbReference type="SAM" id="MobiDB-lite"/>
    </source>
</evidence>